<dbReference type="EMBL" id="JAPFFF010000001">
    <property type="protein sequence ID" value="KAK8900611.1"/>
    <property type="molecule type" value="Genomic_DNA"/>
</dbReference>
<comment type="caution">
    <text evidence="9">The sequence shown here is derived from an EMBL/GenBank/DDBJ whole genome shotgun (WGS) entry which is preliminary data.</text>
</comment>
<keyword evidence="10" id="KW-1185">Reference proteome</keyword>
<evidence type="ECO:0000256" key="2">
    <source>
        <dbReference type="ARBA" id="ARBA00007834"/>
    </source>
</evidence>
<evidence type="ECO:0000256" key="6">
    <source>
        <dbReference type="ARBA" id="ARBA00023273"/>
    </source>
</evidence>
<evidence type="ECO:0000256" key="5">
    <source>
        <dbReference type="ARBA" id="ARBA00022803"/>
    </source>
</evidence>
<comment type="subcellular location">
    <subcellularLocation>
        <location evidence="1">Cell projection</location>
        <location evidence="1">Cilium</location>
    </subcellularLocation>
</comment>
<organism evidence="9 10">
    <name type="scientific">Tritrichomonas musculus</name>
    <dbReference type="NCBI Taxonomy" id="1915356"/>
    <lineage>
        <taxon>Eukaryota</taxon>
        <taxon>Metamonada</taxon>
        <taxon>Parabasalia</taxon>
        <taxon>Tritrichomonadida</taxon>
        <taxon>Tritrichomonadidae</taxon>
        <taxon>Tritrichomonas</taxon>
    </lineage>
</organism>
<dbReference type="PROSITE" id="PS50005">
    <property type="entry name" value="TPR"/>
    <property type="match status" value="1"/>
</dbReference>
<keyword evidence="4" id="KW-0677">Repeat</keyword>
<evidence type="ECO:0000256" key="3">
    <source>
        <dbReference type="ARBA" id="ARBA00019387"/>
    </source>
</evidence>
<keyword evidence="5 7" id="KW-0802">TPR repeat</keyword>
<dbReference type="InterPro" id="IPR030511">
    <property type="entry name" value="TTC26"/>
</dbReference>
<dbReference type="SMART" id="SM00028">
    <property type="entry name" value="TPR"/>
    <property type="match status" value="3"/>
</dbReference>
<dbReference type="Pfam" id="PF14559">
    <property type="entry name" value="TPR_19"/>
    <property type="match status" value="1"/>
</dbReference>
<dbReference type="PANTHER" id="PTHR14781:SF0">
    <property type="entry name" value="INTRAFLAGELLAR TRANSPORT PROTEIN 56"/>
    <property type="match status" value="1"/>
</dbReference>
<feature type="repeat" description="TPR" evidence="7">
    <location>
        <begin position="61"/>
        <end position="94"/>
    </location>
</feature>
<evidence type="ECO:0000256" key="1">
    <source>
        <dbReference type="ARBA" id="ARBA00004138"/>
    </source>
</evidence>
<dbReference type="Proteomes" id="UP001470230">
    <property type="component" value="Unassembled WGS sequence"/>
</dbReference>
<comment type="similarity">
    <text evidence="2">Belongs to the IFT56 family.</text>
</comment>
<feature type="compositionally biased region" description="Basic residues" evidence="8">
    <location>
        <begin position="1"/>
        <end position="11"/>
    </location>
</feature>
<evidence type="ECO:0000256" key="7">
    <source>
        <dbReference type="PROSITE-ProRule" id="PRU00339"/>
    </source>
</evidence>
<gene>
    <name evidence="9" type="ORF">M9Y10_002940</name>
</gene>
<name>A0ABR2LB81_9EUKA</name>
<dbReference type="InterPro" id="IPR011990">
    <property type="entry name" value="TPR-like_helical_dom_sf"/>
</dbReference>
<dbReference type="SUPFAM" id="SSF48452">
    <property type="entry name" value="TPR-like"/>
    <property type="match status" value="3"/>
</dbReference>
<dbReference type="InterPro" id="IPR019734">
    <property type="entry name" value="TPR_rpt"/>
</dbReference>
<feature type="region of interest" description="Disordered" evidence="8">
    <location>
        <begin position="1"/>
        <end position="24"/>
    </location>
</feature>
<evidence type="ECO:0000256" key="4">
    <source>
        <dbReference type="ARBA" id="ARBA00022737"/>
    </source>
</evidence>
<dbReference type="Pfam" id="PF13174">
    <property type="entry name" value="TPR_6"/>
    <property type="match status" value="1"/>
</dbReference>
<dbReference type="PANTHER" id="PTHR14781">
    <property type="entry name" value="INTRAFLAGELLAR TRANSPORT PROTEIN 56"/>
    <property type="match status" value="1"/>
</dbReference>
<dbReference type="Gene3D" id="1.25.40.10">
    <property type="entry name" value="Tetratricopeptide repeat domain"/>
    <property type="match status" value="3"/>
</dbReference>
<keyword evidence="6" id="KW-0966">Cell projection</keyword>
<proteinExistence type="inferred from homology"/>
<evidence type="ECO:0000313" key="10">
    <source>
        <dbReference type="Proteomes" id="UP001470230"/>
    </source>
</evidence>
<reference evidence="9 10" key="1">
    <citation type="submission" date="2024-04" db="EMBL/GenBank/DDBJ databases">
        <title>Tritrichomonas musculus Genome.</title>
        <authorList>
            <person name="Alves-Ferreira E."/>
            <person name="Grigg M."/>
            <person name="Lorenzi H."/>
            <person name="Galac M."/>
        </authorList>
    </citation>
    <scope>NUCLEOTIDE SEQUENCE [LARGE SCALE GENOMIC DNA]</scope>
    <source>
        <strain evidence="9 10">EAF2021</strain>
    </source>
</reference>
<evidence type="ECO:0000313" key="9">
    <source>
        <dbReference type="EMBL" id="KAK8900611.1"/>
    </source>
</evidence>
<accession>A0ABR2LB81</accession>
<evidence type="ECO:0000256" key="8">
    <source>
        <dbReference type="SAM" id="MobiDB-lite"/>
    </source>
</evidence>
<sequence>MIVGAKKRKAAKNPTQVEETTPPSPETFEEYILKFIEARDFSGTATFIDFITEELNQPTTTEISLWKGYALFHLGHYEEAINVYQQLLTNDPDDLLLNLYISSCYYYLGDYENAKNYANRGPSSDLRTRLLFHIAHKLNDEQELLQAHSQLIGTLENQLSLAAIHYLRTNYQDAIEIYQRLLIQHPEFLALYVYIAMCQYKIDSFEESNESVDQYLGVNSDSAVALNLKSCDYLRLFEPDIAESQILQIQKFSSSSYDFVASLVKHNICVFHNGIDGFTIFTPLVNAFHEARYNLCILYMRESNPSEAFNLINEQFQCLELNENLLKASVELSLGQMTSDQNLIEESNSIFKEIGEMDVVKDTVPGRQALATSKFITAEYDNVLRIFNTIEEMMTENDEFNYNKAMALASLSRWAEAERYFLLVKNESYKKEIYYCSWLCRCYIKNKKLDEAWNLYAEATNTEDAKTLLEIISNDCYLSCEYYYSMRAYNILASCDEDPTYKQGMISAAIGVFQNILSRKETAEKLQDVFTCLEAEPEAEQVFTIIRNYLESSGLLTQLGY</sequence>
<protein>
    <recommendedName>
        <fullName evidence="3">Intraflagellar transport protein 56</fullName>
    </recommendedName>
</protein>